<keyword evidence="1" id="KW-0472">Membrane</keyword>
<feature type="domain" description="VanZ-like" evidence="2">
    <location>
        <begin position="15"/>
        <end position="134"/>
    </location>
</feature>
<dbReference type="Pfam" id="PF04892">
    <property type="entry name" value="VanZ"/>
    <property type="match status" value="1"/>
</dbReference>
<evidence type="ECO:0000256" key="1">
    <source>
        <dbReference type="SAM" id="Phobius"/>
    </source>
</evidence>
<feature type="transmembrane region" description="Helical" evidence="1">
    <location>
        <begin position="86"/>
        <end position="106"/>
    </location>
</feature>
<dbReference type="KEGG" id="alka:J0B03_05980"/>
<dbReference type="PANTHER" id="PTHR36834">
    <property type="entry name" value="MEMBRANE PROTEIN-RELATED"/>
    <property type="match status" value="1"/>
</dbReference>
<name>A0A974XJ07_9FIRM</name>
<dbReference type="PANTHER" id="PTHR36834:SF1">
    <property type="entry name" value="INTEGRAL MEMBRANE PROTEIN"/>
    <property type="match status" value="1"/>
</dbReference>
<dbReference type="EMBL" id="CP071444">
    <property type="protein sequence ID" value="QSX09605.1"/>
    <property type="molecule type" value="Genomic_DNA"/>
</dbReference>
<evidence type="ECO:0000313" key="4">
    <source>
        <dbReference type="Proteomes" id="UP000663499"/>
    </source>
</evidence>
<keyword evidence="1" id="KW-1133">Transmembrane helix</keyword>
<dbReference type="AlphaFoldDB" id="A0A974XJ07"/>
<feature type="transmembrane region" description="Helical" evidence="1">
    <location>
        <begin position="54"/>
        <end position="74"/>
    </location>
</feature>
<dbReference type="InterPro" id="IPR053150">
    <property type="entry name" value="Teicoplanin_resist-assoc"/>
</dbReference>
<sequence length="147" mass="16514">MKNRSGTNKKWNLAVLSILLVTLVPFRFEPGGKRILNLVPFRNMVEMIFASKNLARACWNIGVNVALFIPFGYLTGKDRGGKEKSFVDVALMGFVFSMAIEVIQYVLPTGRSADIDDVILNTLGTCLGYAVWKVEKDGLRERKNELR</sequence>
<dbReference type="RefSeq" id="WP_207300936.1">
    <property type="nucleotide sequence ID" value="NZ_CP071444.1"/>
</dbReference>
<gene>
    <name evidence="3" type="ORF">J0B03_05980</name>
</gene>
<accession>A0A974XJ07</accession>
<protein>
    <submittedName>
        <fullName evidence="3">VanZ family protein</fullName>
    </submittedName>
</protein>
<dbReference type="InterPro" id="IPR006976">
    <property type="entry name" value="VanZ-like"/>
</dbReference>
<organism evidence="3 4">
    <name type="scientific">Alkalibacter rhizosphaerae</name>
    <dbReference type="NCBI Taxonomy" id="2815577"/>
    <lineage>
        <taxon>Bacteria</taxon>
        <taxon>Bacillati</taxon>
        <taxon>Bacillota</taxon>
        <taxon>Clostridia</taxon>
        <taxon>Eubacteriales</taxon>
        <taxon>Eubacteriaceae</taxon>
        <taxon>Alkalibacter</taxon>
    </lineage>
</organism>
<proteinExistence type="predicted"/>
<evidence type="ECO:0000259" key="2">
    <source>
        <dbReference type="Pfam" id="PF04892"/>
    </source>
</evidence>
<keyword evidence="4" id="KW-1185">Reference proteome</keyword>
<dbReference type="Proteomes" id="UP000663499">
    <property type="component" value="Chromosome"/>
</dbReference>
<keyword evidence="1" id="KW-0812">Transmembrane</keyword>
<reference evidence="3" key="1">
    <citation type="submission" date="2021-03" db="EMBL/GenBank/DDBJ databases">
        <title>Alkalibacter marinus sp. nov., isolated from tidal flat sediment.</title>
        <authorList>
            <person name="Namirimu T."/>
            <person name="Yang J.-A."/>
            <person name="Yang S.-H."/>
            <person name="Kim Y.-J."/>
            <person name="Kwon K.K."/>
        </authorList>
    </citation>
    <scope>NUCLEOTIDE SEQUENCE</scope>
    <source>
        <strain evidence="3">ES005</strain>
    </source>
</reference>
<evidence type="ECO:0000313" key="3">
    <source>
        <dbReference type="EMBL" id="QSX09605.1"/>
    </source>
</evidence>